<evidence type="ECO:0000256" key="2">
    <source>
        <dbReference type="ARBA" id="ARBA00022553"/>
    </source>
</evidence>
<dbReference type="PANTHER" id="PTHR45736">
    <property type="entry name" value="ZINC FINGER MYM-TYPE PROTEIN"/>
    <property type="match status" value="1"/>
</dbReference>
<dbReference type="PANTHER" id="PTHR45736:SF5">
    <property type="entry name" value="ZINC FINGER MYM-TYPE PROTEIN 4"/>
    <property type="match status" value="1"/>
</dbReference>
<dbReference type="Proteomes" id="UP000829720">
    <property type="component" value="Unassembled WGS sequence"/>
</dbReference>
<dbReference type="InterPro" id="IPR021893">
    <property type="entry name" value="ZMYM2-like_C"/>
</dbReference>
<keyword evidence="1" id="KW-1017">Isopeptide bond</keyword>
<evidence type="ECO:0000256" key="3">
    <source>
        <dbReference type="ARBA" id="ARBA00022843"/>
    </source>
</evidence>
<dbReference type="AlphaFoldDB" id="A0A8T3DXF9"/>
<dbReference type="EMBL" id="JAERUA010000003">
    <property type="protein sequence ID" value="KAI1901783.1"/>
    <property type="molecule type" value="Genomic_DNA"/>
</dbReference>
<accession>A0A8T3DXF9</accession>
<feature type="compositionally biased region" description="Polar residues" evidence="4">
    <location>
        <begin position="80"/>
        <end position="93"/>
    </location>
</feature>
<evidence type="ECO:0000256" key="1">
    <source>
        <dbReference type="ARBA" id="ARBA00022499"/>
    </source>
</evidence>
<keyword evidence="2" id="KW-0597">Phosphoprotein</keyword>
<keyword evidence="7" id="KW-1185">Reference proteome</keyword>
<comment type="caution">
    <text evidence="6">The sequence shown here is derived from an EMBL/GenBank/DDBJ whole genome shotgun (WGS) entry which is preliminary data.</text>
</comment>
<evidence type="ECO:0000259" key="5">
    <source>
        <dbReference type="Pfam" id="PF12012"/>
    </source>
</evidence>
<protein>
    <recommendedName>
        <fullName evidence="5">ZMYM2-like/QRICH1 C-terminal domain-containing protein</fullName>
    </recommendedName>
</protein>
<feature type="region of interest" description="Disordered" evidence="4">
    <location>
        <begin position="74"/>
        <end position="93"/>
    </location>
</feature>
<dbReference type="Pfam" id="PF12012">
    <property type="entry name" value="DUF3504"/>
    <property type="match status" value="1"/>
</dbReference>
<proteinExistence type="predicted"/>
<keyword evidence="3" id="KW-0832">Ubl conjugation</keyword>
<evidence type="ECO:0000313" key="7">
    <source>
        <dbReference type="Proteomes" id="UP000829720"/>
    </source>
</evidence>
<organism evidence="6 7">
    <name type="scientific">Albula goreensis</name>
    <dbReference type="NCBI Taxonomy" id="1534307"/>
    <lineage>
        <taxon>Eukaryota</taxon>
        <taxon>Metazoa</taxon>
        <taxon>Chordata</taxon>
        <taxon>Craniata</taxon>
        <taxon>Vertebrata</taxon>
        <taxon>Euteleostomi</taxon>
        <taxon>Actinopterygii</taxon>
        <taxon>Neopterygii</taxon>
        <taxon>Teleostei</taxon>
        <taxon>Albuliformes</taxon>
        <taxon>Albulidae</taxon>
        <taxon>Albula</taxon>
    </lineage>
</organism>
<sequence length="93" mass="10803">MPENTENPLRCPVRLYEFYLSKCSDSMKQRTDLFYLQPERSCVPNSPMWYSSVPLESSTMETMLTRILTVREVHFDGESSRTQTPTSDAELSE</sequence>
<dbReference type="InterPro" id="IPR051284">
    <property type="entry name" value="ZnF_MYMT-QRICH1"/>
</dbReference>
<reference evidence="6" key="1">
    <citation type="submission" date="2021-01" db="EMBL/GenBank/DDBJ databases">
        <authorList>
            <person name="Zahm M."/>
            <person name="Roques C."/>
            <person name="Cabau C."/>
            <person name="Klopp C."/>
            <person name="Donnadieu C."/>
            <person name="Jouanno E."/>
            <person name="Lampietro C."/>
            <person name="Louis A."/>
            <person name="Herpin A."/>
            <person name="Echchiki A."/>
            <person name="Berthelot C."/>
            <person name="Parey E."/>
            <person name="Roest-Crollius H."/>
            <person name="Braasch I."/>
            <person name="Postlethwait J."/>
            <person name="Bobe J."/>
            <person name="Montfort J."/>
            <person name="Bouchez O."/>
            <person name="Begum T."/>
            <person name="Mejri S."/>
            <person name="Adams A."/>
            <person name="Chen W.-J."/>
            <person name="Guiguen Y."/>
        </authorList>
    </citation>
    <scope>NUCLEOTIDE SEQUENCE</scope>
    <source>
        <tissue evidence="6">Blood</tissue>
    </source>
</reference>
<feature type="domain" description="ZMYM2-like/QRICH1 C-terminal" evidence="5">
    <location>
        <begin position="1"/>
        <end position="68"/>
    </location>
</feature>
<evidence type="ECO:0000313" key="6">
    <source>
        <dbReference type="EMBL" id="KAI1901783.1"/>
    </source>
</evidence>
<name>A0A8T3DXF9_9TELE</name>
<gene>
    <name evidence="6" type="ORF">AGOR_G00037950</name>
</gene>
<evidence type="ECO:0000256" key="4">
    <source>
        <dbReference type="SAM" id="MobiDB-lite"/>
    </source>
</evidence>
<dbReference type="OrthoDB" id="10025028at2759"/>